<feature type="transmembrane region" description="Helical" evidence="1">
    <location>
        <begin position="60"/>
        <end position="79"/>
    </location>
</feature>
<keyword evidence="1" id="KW-0812">Transmembrane</keyword>
<name>A0ABU0U3P3_9SPHI</name>
<keyword evidence="1" id="KW-1133">Transmembrane helix</keyword>
<accession>A0ABU0U3P3</accession>
<dbReference type="Gene3D" id="2.60.40.1120">
    <property type="entry name" value="Carboxypeptidase-like, regulatory domain"/>
    <property type="match status" value="1"/>
</dbReference>
<dbReference type="EMBL" id="JAUTBA010000001">
    <property type="protein sequence ID" value="MDQ1149568.1"/>
    <property type="molecule type" value="Genomic_DNA"/>
</dbReference>
<sequence length="833" mass="93957">MNKKETIEQISKLSQVAAADCDKVLNALKIVLGQKLSKKKGFRYSFNLLYKIMEKLKDKMVIIVFFTLISTAVHGQISLTQKIGGVVTDRLSGKQLAAVSIRVMEKPDLVAVTSDKGEFVFTNLPVGRYTVQAYCLSYELTVIKEIMLTSQKEVALEIAMDPTHYTLNDVVVVANKERASNKMALTGGRLLRIEEVNRYAGGMDDPARLVSSFAGVSTSLGNNGISVHGNAPSMLQWKLEGIEIPNPNHFADIATLGGGILTSLSTNVLANSDFYNSAFPAEYNNAVSGVFDLKLRTGNNRKHEHTFQAGLLGLDFASEGPLSRNNDDSYLINYRYSTTGLMSKLSAGETNGQLLDYQDLNFKLNFPSKHKGTFSMWGNALVDRFRTKKEPESSWKYTDDHKSSKTDQMSAAAGITHRYFFENGGVLRTTLATTYSNNKATEDIFSDSTEMPYLNLRNRYTNLILTSSFDKKYAEKHSNKTGFTVTNMYYNTLLDRSPFVGKPLQAISEGKGTTTLLSAYSSSLIEFNKKIYITLGLNAQLLTLNNHWTVEPRAAIRWSSGPKSSIAMAYGLHSRMEKMDVYLVRDKANGQPLNKDVDFTKAHHLSLSYQYKVSDNMRIKLEPFYQYLFHVPVIADSSYSILNRNLFYVEDALVNRGKGQHVGLDITIERYLQKGVYYMLTATLFDAKFAGGDAIWHNGKFNRRFIINGLTGKEWFMNKQQRDLLSVNLKLTLQGGERYAPVLEKSSLNHPDKEIQYEEKNAFAKQFSPMFIANYSISYRLNRLNRSHEIAIKWLNVTGAKEYYGHQYNLKTGIIEPKKQATSLFNILYRMDF</sequence>
<dbReference type="SUPFAM" id="SSF49464">
    <property type="entry name" value="Carboxypeptidase regulatory domain-like"/>
    <property type="match status" value="1"/>
</dbReference>
<evidence type="ECO:0000313" key="3">
    <source>
        <dbReference type="Proteomes" id="UP001244640"/>
    </source>
</evidence>
<reference evidence="2 3" key="1">
    <citation type="submission" date="2023-07" db="EMBL/GenBank/DDBJ databases">
        <title>Functional and genomic diversity of the sorghum phyllosphere microbiome.</title>
        <authorList>
            <person name="Shade A."/>
        </authorList>
    </citation>
    <scope>NUCLEOTIDE SEQUENCE [LARGE SCALE GENOMIC DNA]</scope>
    <source>
        <strain evidence="2 3">SORGH_AS_0892</strain>
    </source>
</reference>
<dbReference type="Pfam" id="PF13620">
    <property type="entry name" value="CarboxypepD_reg"/>
    <property type="match status" value="1"/>
</dbReference>
<dbReference type="SUPFAM" id="SSF56935">
    <property type="entry name" value="Porins"/>
    <property type="match status" value="1"/>
</dbReference>
<proteinExistence type="predicted"/>
<dbReference type="InterPro" id="IPR008969">
    <property type="entry name" value="CarboxyPept-like_regulatory"/>
</dbReference>
<organism evidence="2 3">
    <name type="scientific">Sphingobacterium zeae</name>
    <dbReference type="NCBI Taxonomy" id="1776859"/>
    <lineage>
        <taxon>Bacteria</taxon>
        <taxon>Pseudomonadati</taxon>
        <taxon>Bacteroidota</taxon>
        <taxon>Sphingobacteriia</taxon>
        <taxon>Sphingobacteriales</taxon>
        <taxon>Sphingobacteriaceae</taxon>
        <taxon>Sphingobacterium</taxon>
    </lineage>
</organism>
<gene>
    <name evidence="2" type="ORF">QE382_001552</name>
</gene>
<dbReference type="Proteomes" id="UP001244640">
    <property type="component" value="Unassembled WGS sequence"/>
</dbReference>
<keyword evidence="1" id="KW-0472">Membrane</keyword>
<comment type="caution">
    <text evidence="2">The sequence shown here is derived from an EMBL/GenBank/DDBJ whole genome shotgun (WGS) entry which is preliminary data.</text>
</comment>
<protein>
    <recommendedName>
        <fullName evidence="4">Prevent-host-death protein</fullName>
    </recommendedName>
</protein>
<evidence type="ECO:0000313" key="2">
    <source>
        <dbReference type="EMBL" id="MDQ1149568.1"/>
    </source>
</evidence>
<dbReference type="RefSeq" id="WP_307185371.1">
    <property type="nucleotide sequence ID" value="NZ_JAUTBA010000001.1"/>
</dbReference>
<evidence type="ECO:0000256" key="1">
    <source>
        <dbReference type="SAM" id="Phobius"/>
    </source>
</evidence>
<keyword evidence="3" id="KW-1185">Reference proteome</keyword>
<evidence type="ECO:0008006" key="4">
    <source>
        <dbReference type="Google" id="ProtNLM"/>
    </source>
</evidence>